<dbReference type="GO" id="GO:0005829">
    <property type="term" value="C:cytosol"/>
    <property type="evidence" value="ECO:0007669"/>
    <property type="project" value="TreeGrafter"/>
</dbReference>
<dbReference type="PANTHER" id="PTHR11558:SF11">
    <property type="entry name" value="SPERMIDINE SYNTHASE"/>
    <property type="match status" value="1"/>
</dbReference>
<reference evidence="8" key="2">
    <citation type="submission" date="2021-04" db="EMBL/GenBank/DDBJ databases">
        <authorList>
            <person name="Karlyshev A.V."/>
        </authorList>
    </citation>
    <scope>NUCLEOTIDE SEQUENCE</scope>
    <source>
        <strain evidence="8">LMG 29479</strain>
    </source>
</reference>
<keyword evidence="10" id="KW-1185">Reference proteome</keyword>
<keyword evidence="6" id="KW-1133">Transmembrane helix</keyword>
<feature type="transmembrane region" description="Helical" evidence="6">
    <location>
        <begin position="421"/>
        <end position="441"/>
    </location>
</feature>
<dbReference type="SUPFAM" id="SSF53335">
    <property type="entry name" value="S-adenosyl-L-methionine-dependent methyltransferases"/>
    <property type="match status" value="1"/>
</dbReference>
<dbReference type="GO" id="GO:0008295">
    <property type="term" value="P:spermidine biosynthetic process"/>
    <property type="evidence" value="ECO:0007669"/>
    <property type="project" value="UniProtKB-KW"/>
</dbReference>
<dbReference type="EMBL" id="JAGQFT020000007">
    <property type="protein sequence ID" value="MBS7457719.1"/>
    <property type="molecule type" value="Genomic_DNA"/>
</dbReference>
<evidence type="ECO:0000259" key="7">
    <source>
        <dbReference type="PROSITE" id="PS51006"/>
    </source>
</evidence>
<evidence type="ECO:0000256" key="3">
    <source>
        <dbReference type="ARBA" id="ARBA00023066"/>
    </source>
</evidence>
<feature type="domain" description="PABS" evidence="7">
    <location>
        <begin position="576"/>
        <end position="744"/>
    </location>
</feature>
<evidence type="ECO:0000256" key="6">
    <source>
        <dbReference type="SAM" id="Phobius"/>
    </source>
</evidence>
<reference evidence="9 10" key="1">
    <citation type="journal article" date="2021" name="Microbiol. Resour. Announc.">
        <title>Draft Genome Sequence of Coralloluteibacterium stylophorae LMG 29479T.</title>
        <authorList>
            <person name="Karlyshev A.V."/>
            <person name="Kudryashova E.B."/>
            <person name="Ariskina E.V."/>
            <person name="Conroy A.P."/>
            <person name="Abidueva E.Y."/>
        </authorList>
    </citation>
    <scope>NUCLEOTIDE SEQUENCE [LARGE SCALE GENOMIC DNA]</scope>
    <source>
        <strain evidence="9 10">LMG 29479</strain>
    </source>
</reference>
<proteinExistence type="inferred from homology"/>
<keyword evidence="3" id="KW-0745">Spermidine biosynthesis</keyword>
<dbReference type="InterPro" id="IPR029063">
    <property type="entry name" value="SAM-dependent_MTases_sf"/>
</dbReference>
<dbReference type="PROSITE" id="PS51006">
    <property type="entry name" value="PABS_2"/>
    <property type="match status" value="1"/>
</dbReference>
<feature type="transmembrane region" description="Helical" evidence="6">
    <location>
        <begin position="121"/>
        <end position="147"/>
    </location>
</feature>
<comment type="caution">
    <text evidence="5">Lacks conserved residue(s) required for the propagation of feature annotation.</text>
</comment>
<comment type="similarity">
    <text evidence="1">Belongs to the spermidine/spermine synthase family.</text>
</comment>
<name>A0A8J8AZM8_9GAMM</name>
<dbReference type="SUPFAM" id="SSF103473">
    <property type="entry name" value="MFS general substrate transporter"/>
    <property type="match status" value="1"/>
</dbReference>
<feature type="transmembrane region" description="Helical" evidence="6">
    <location>
        <begin position="270"/>
        <end position="290"/>
    </location>
</feature>
<feature type="transmembrane region" description="Helical" evidence="6">
    <location>
        <begin position="334"/>
        <end position="356"/>
    </location>
</feature>
<evidence type="ECO:0000256" key="2">
    <source>
        <dbReference type="ARBA" id="ARBA00022679"/>
    </source>
</evidence>
<gene>
    <name evidence="9" type="ORF">KB893_011320</name>
    <name evidence="8" type="ORF">KB893_17245</name>
</gene>
<dbReference type="Proteomes" id="UP000675747">
    <property type="component" value="Unassembled WGS sequence"/>
</dbReference>
<feature type="transmembrane region" description="Helical" evidence="6">
    <location>
        <begin position="477"/>
        <end position="495"/>
    </location>
</feature>
<dbReference type="GO" id="GO:0004766">
    <property type="term" value="F:spermidine synthase activity"/>
    <property type="evidence" value="ECO:0007669"/>
    <property type="project" value="TreeGrafter"/>
</dbReference>
<feature type="transmembrane region" description="Helical" evidence="6">
    <location>
        <begin position="376"/>
        <end position="409"/>
    </location>
</feature>
<feature type="transmembrane region" description="Helical" evidence="6">
    <location>
        <begin position="12"/>
        <end position="30"/>
    </location>
</feature>
<evidence type="ECO:0000256" key="1">
    <source>
        <dbReference type="ARBA" id="ARBA00007867"/>
    </source>
</evidence>
<feature type="transmembrane region" description="Helical" evidence="6">
    <location>
        <begin position="42"/>
        <end position="63"/>
    </location>
</feature>
<sequence>MRQGRGRFGATVLGLFVLSGFAGLVYQALWSHYLGLTLGHAAYAQTLVLAIFMGGMALGAWAVGRRGLRWRRLLLAYAVAEGLIGLFGLAFHPLFLGYTALSQDLVLPALGDGALARLYPWVSGALLILPACVLLGATFPLLSAGVLRLAPAEDARVLGGLYFANSIGAAGGALVATFVLLPAVGMPGAVVVAGACNLLVAGGAWWVSRVWEGGAVRAGALGGSGAGVGAEVASSASGEVLDPGVRWDDGAGGGARQGAGGAGPAPLGRLLLAAAFLSGAFSFVYEIGWVRMLNQALGTTLHSFELMLAAFLLGLAFGGLWVRRRGRRIGDALVVAGFAQLWMGLAALLSVLLFARSFEWVGWLVRSLPRDDAGYALYALGSAAISLAVMFPAAFFAGMTLPLFTMALLRAGAGESGIGRIYAANTLGAIAGVLLMVHALIPLVGVRVGVGLAALGDAAVGVWLLARAPTVLPIRRVALSCGIVAAAALASFAFGRPDPREQVSGVFRSGVPSLHQSADVAFLRDGKTATVGIVRNAEADSAAITSNGKSDAAMVLDLAQPPRTDELTMTLIGTLPLLMHPAPEAVGVIGWGSGLTTHTLLGSTRVGRVETVEIEPVVFDAARLFGARVARAYQDPRSQVVFEDARTFFAAGNRRYDVIVSEPSNPWVSGVASLFTAEFYRFLRAHLAADGLLLQWLQAYEIDDRLIATMLAALLETFPDAELYLANDVDLVVVAHAGAHREPDYARLADGPPRIELERVGLGNGGEVALRRIAGGEVLRTFVRAWRAPPHSDFHPTVALQAPATRFRGSISDTFQNLVDNGMPVLDVLEGRVPVGAGAGIVELQGHRFVQAHHAAVRVAALLRTGRVPEVAGGHAGSASLDAERLLELSREPVRNVTGWAALAAASAAATIGHLPADDLEGVWLAPTWIDAQAQPEAVRALLAMWAAAARRDVRAMHTAGERVLRLPPGLPAAAREQALVIAQLGAIGSGAPREVETLQRIHGNDIPASERMRMVRHLLRVWAGTQPAS</sequence>
<dbReference type="Gene3D" id="3.40.50.150">
    <property type="entry name" value="Vaccinia Virus protein VP39"/>
    <property type="match status" value="1"/>
</dbReference>
<organism evidence="8">
    <name type="scientific">Coralloluteibacterium stylophorae</name>
    <dbReference type="NCBI Taxonomy" id="1776034"/>
    <lineage>
        <taxon>Bacteria</taxon>
        <taxon>Pseudomonadati</taxon>
        <taxon>Pseudomonadota</taxon>
        <taxon>Gammaproteobacteria</taxon>
        <taxon>Lysobacterales</taxon>
        <taxon>Lysobacteraceae</taxon>
        <taxon>Coralloluteibacterium</taxon>
    </lineage>
</organism>
<dbReference type="PANTHER" id="PTHR11558">
    <property type="entry name" value="SPERMIDINE/SPERMINE SYNTHASE"/>
    <property type="match status" value="1"/>
</dbReference>
<evidence type="ECO:0000313" key="8">
    <source>
        <dbReference type="EMBL" id="MBR0564230.1"/>
    </source>
</evidence>
<feature type="transmembrane region" description="Helical" evidence="6">
    <location>
        <begin position="75"/>
        <end position="101"/>
    </location>
</feature>
<dbReference type="AlphaFoldDB" id="A0A8J8AZM8"/>
<dbReference type="InterPro" id="IPR036259">
    <property type="entry name" value="MFS_trans_sf"/>
</dbReference>
<dbReference type="EMBL" id="JAGQFT010000270">
    <property type="protein sequence ID" value="MBR0564230.1"/>
    <property type="molecule type" value="Genomic_DNA"/>
</dbReference>
<feature type="transmembrane region" description="Helical" evidence="6">
    <location>
        <begin position="159"/>
        <end position="181"/>
    </location>
</feature>
<protein>
    <submittedName>
        <fullName evidence="8">Spermine synthase</fullName>
    </submittedName>
</protein>
<feature type="transmembrane region" description="Helical" evidence="6">
    <location>
        <begin position="187"/>
        <end position="207"/>
    </location>
</feature>
<keyword evidence="6" id="KW-0472">Membrane</keyword>
<dbReference type="Pfam" id="PF01564">
    <property type="entry name" value="Spermine_synth"/>
    <property type="match status" value="1"/>
</dbReference>
<comment type="caution">
    <text evidence="8">The sequence shown here is derived from an EMBL/GenBank/DDBJ whole genome shotgun (WGS) entry which is preliminary data.</text>
</comment>
<evidence type="ECO:0000256" key="5">
    <source>
        <dbReference type="PROSITE-ProRule" id="PRU00354"/>
    </source>
</evidence>
<accession>A0A8J8AZM8</accession>
<feature type="transmembrane region" description="Helical" evidence="6">
    <location>
        <begin position="447"/>
        <end position="465"/>
    </location>
</feature>
<evidence type="ECO:0000256" key="4">
    <source>
        <dbReference type="ARBA" id="ARBA00023115"/>
    </source>
</evidence>
<keyword evidence="6" id="KW-0812">Transmembrane</keyword>
<keyword evidence="2 5" id="KW-0808">Transferase</keyword>
<evidence type="ECO:0000313" key="9">
    <source>
        <dbReference type="EMBL" id="MBS7457719.1"/>
    </source>
</evidence>
<keyword evidence="4 5" id="KW-0620">Polyamine biosynthesis</keyword>
<dbReference type="InterPro" id="IPR030374">
    <property type="entry name" value="PABS"/>
</dbReference>
<feature type="transmembrane region" description="Helical" evidence="6">
    <location>
        <begin position="302"/>
        <end position="322"/>
    </location>
</feature>
<evidence type="ECO:0000313" key="10">
    <source>
        <dbReference type="Proteomes" id="UP000675747"/>
    </source>
</evidence>
<dbReference type="InterPro" id="IPR001045">
    <property type="entry name" value="Spermi_synthase"/>
</dbReference>